<feature type="transmembrane region" description="Helical" evidence="1">
    <location>
        <begin position="6"/>
        <end position="29"/>
    </location>
</feature>
<keyword evidence="1" id="KW-1133">Transmembrane helix</keyword>
<feature type="transmembrane region" description="Helical" evidence="1">
    <location>
        <begin position="67"/>
        <end position="85"/>
    </location>
</feature>
<dbReference type="Pfam" id="PF05437">
    <property type="entry name" value="AzlD"/>
    <property type="match status" value="1"/>
</dbReference>
<keyword evidence="1" id="KW-0472">Membrane</keyword>
<evidence type="ECO:0000313" key="3">
    <source>
        <dbReference type="Proteomes" id="UP000055060"/>
    </source>
</evidence>
<reference evidence="2" key="1">
    <citation type="submission" date="2015-07" db="EMBL/GenBank/DDBJ databases">
        <title>Draft Genome Sequences of Anaerolinea thermolimosa IMO-1, Bellilinea caldifistulae GOMI-1, Leptolinea tardivitalis YMTK-2, Levilinea saccharolytica KIBI-1,Longilinea arvoryzae KOME-1, Previously Described as Members of the Anaerolineaceae (Chloroflexi).</title>
        <authorList>
            <person name="Sekiguchi Y."/>
            <person name="Ohashi A."/>
            <person name="Matsuura N."/>
            <person name="Tourlousse M.D."/>
        </authorList>
    </citation>
    <scope>NUCLEOTIDE SEQUENCE [LARGE SCALE GENOMIC DNA]</scope>
    <source>
        <strain evidence="2">KOME-1</strain>
    </source>
</reference>
<keyword evidence="1" id="KW-0812">Transmembrane</keyword>
<dbReference type="OrthoDB" id="7870017at2"/>
<gene>
    <name evidence="2" type="ORF">LARV_03376</name>
</gene>
<dbReference type="InterPro" id="IPR008407">
    <property type="entry name" value="Brnchd-chn_aa_trnsp_AzlD"/>
</dbReference>
<feature type="transmembrane region" description="Helical" evidence="1">
    <location>
        <begin position="41"/>
        <end position="61"/>
    </location>
</feature>
<sequence>MSVRPWILMLILASAAVTFIPRVLPLALLSRFNLPKWLIRWLGYVPIAVLAALLAQSVLLANGSIDLSFHNLALVAVVPTLLVALRTRSLIWTVLTGVASMALLRLFLG</sequence>
<keyword evidence="3" id="KW-1185">Reference proteome</keyword>
<proteinExistence type="predicted"/>
<protein>
    <submittedName>
        <fullName evidence="2">Predicted membrane protein</fullName>
    </submittedName>
</protein>
<evidence type="ECO:0000256" key="1">
    <source>
        <dbReference type="SAM" id="Phobius"/>
    </source>
</evidence>
<dbReference type="Proteomes" id="UP000055060">
    <property type="component" value="Unassembled WGS sequence"/>
</dbReference>
<name>A0A0S7BNQ0_9CHLR</name>
<accession>A0A0S7BNQ0</accession>
<dbReference type="STRING" id="360412.LARV_03376"/>
<feature type="transmembrane region" description="Helical" evidence="1">
    <location>
        <begin position="90"/>
        <end position="108"/>
    </location>
</feature>
<dbReference type="EMBL" id="DF967972">
    <property type="protein sequence ID" value="GAP15585.1"/>
    <property type="molecule type" value="Genomic_DNA"/>
</dbReference>
<dbReference type="RefSeq" id="WP_075074756.1">
    <property type="nucleotide sequence ID" value="NZ_DF967972.1"/>
</dbReference>
<dbReference type="AlphaFoldDB" id="A0A0S7BNQ0"/>
<evidence type="ECO:0000313" key="2">
    <source>
        <dbReference type="EMBL" id="GAP15585.1"/>
    </source>
</evidence>
<organism evidence="2">
    <name type="scientific">Longilinea arvoryzae</name>
    <dbReference type="NCBI Taxonomy" id="360412"/>
    <lineage>
        <taxon>Bacteria</taxon>
        <taxon>Bacillati</taxon>
        <taxon>Chloroflexota</taxon>
        <taxon>Anaerolineae</taxon>
        <taxon>Anaerolineales</taxon>
        <taxon>Anaerolineaceae</taxon>
        <taxon>Longilinea</taxon>
    </lineage>
</organism>